<organism evidence="2">
    <name type="scientific">Coccidioides posadasii (strain RMSCC 757 / Silveira)</name>
    <name type="common">Valley fever fungus</name>
    <dbReference type="NCBI Taxonomy" id="443226"/>
    <lineage>
        <taxon>Eukaryota</taxon>
        <taxon>Fungi</taxon>
        <taxon>Dikarya</taxon>
        <taxon>Ascomycota</taxon>
        <taxon>Pezizomycotina</taxon>
        <taxon>Eurotiomycetes</taxon>
        <taxon>Eurotiomycetidae</taxon>
        <taxon>Onygenales</taxon>
        <taxon>Onygenaceae</taxon>
        <taxon>Coccidioides</taxon>
    </lineage>
</organism>
<protein>
    <submittedName>
        <fullName evidence="1">Predicted protein</fullName>
    </submittedName>
</protein>
<keyword evidence="2" id="KW-1185">Reference proteome</keyword>
<evidence type="ECO:0000313" key="1">
    <source>
        <dbReference type="EMBL" id="EFW19778.1"/>
    </source>
</evidence>
<sequence>MGHAPAILEFCRPEKPWNLLSLALFRRRKGKKLGKTFGSKSLDSSRKRKSSPFFDFSELRVTLQVASFGGWKFWSSVTSLVSGLAGSQVGILYPKEMLFKEHNIQQAMHEYLPKDFQTYHEESQKDTRLVVNRPRSVIMQGFHEQEGQIIPRIKAEDYPAKHDHEDSLHQMQDLNPDCRIIFF</sequence>
<dbReference type="AlphaFoldDB" id="E9D1V4"/>
<reference evidence="2" key="2">
    <citation type="submission" date="2010-03" db="EMBL/GenBank/DDBJ databases">
        <title>The genome sequence of Coccidioides posadasii strain Silveira.</title>
        <authorList>
            <consortium name="The Broad Institute Genome Sequencing Center for Infectious Disease"/>
            <person name="Neafsey D."/>
            <person name="Orbach M."/>
            <person name="Henn M.R."/>
            <person name="Cole G.T."/>
            <person name="Galgiani J."/>
            <person name="Gardner M.J."/>
            <person name="Kirkland T.N."/>
            <person name="Taylor J.W."/>
            <person name="Young S.K."/>
            <person name="Zeng Q."/>
            <person name="Koehrsen M."/>
            <person name="Alvarado L."/>
            <person name="Berlin A."/>
            <person name="Borenstein D."/>
            <person name="Chapman S.B."/>
            <person name="Chen Z."/>
            <person name="Engels R."/>
            <person name="Freedman E."/>
            <person name="Gellesch M."/>
            <person name="Goldberg J."/>
            <person name="Griggs A."/>
            <person name="Gujja S."/>
            <person name="Heilman E."/>
            <person name="Heiman D."/>
            <person name="Howarth C."/>
            <person name="Jen D."/>
            <person name="Larson L."/>
            <person name="Mehta T."/>
            <person name="Neiman D."/>
            <person name="Park D."/>
            <person name="Pearson M."/>
            <person name="Richards J."/>
            <person name="Roberts A."/>
            <person name="Saif S."/>
            <person name="Shea T."/>
            <person name="Shenoy N."/>
            <person name="Sisk P."/>
            <person name="Stolte C."/>
            <person name="Sykes S."/>
            <person name="Walk T."/>
            <person name="White J."/>
            <person name="Yandava C."/>
            <person name="Haas B."/>
            <person name="Nusbaum C."/>
            <person name="Birren B."/>
        </authorList>
    </citation>
    <scope>NUCLEOTIDE SEQUENCE [LARGE SCALE GENOMIC DNA]</scope>
    <source>
        <strain evidence="2">RMSCC 757 / Silveira</strain>
    </source>
</reference>
<dbReference type="Proteomes" id="UP000002497">
    <property type="component" value="Unassembled WGS sequence"/>
</dbReference>
<dbReference type="HOGENOM" id="CLU_1475054_0_0_1"/>
<name>E9D1V4_COCPS</name>
<accession>E9D1V4</accession>
<dbReference type="VEuPathDB" id="FungiDB:CPSG_04162"/>
<gene>
    <name evidence="1" type="ORF">CPSG_04162</name>
</gene>
<evidence type="ECO:0000313" key="2">
    <source>
        <dbReference type="Proteomes" id="UP000002497"/>
    </source>
</evidence>
<proteinExistence type="predicted"/>
<dbReference type="EMBL" id="GL636490">
    <property type="protein sequence ID" value="EFW19778.1"/>
    <property type="molecule type" value="Genomic_DNA"/>
</dbReference>
<reference evidence="2" key="1">
    <citation type="journal article" date="2010" name="Genome Res.">
        <title>Population genomic sequencing of Coccidioides fungi reveals recent hybridization and transposon control.</title>
        <authorList>
            <person name="Neafsey D.E."/>
            <person name="Barker B.M."/>
            <person name="Sharpton T.J."/>
            <person name="Stajich J.E."/>
            <person name="Park D.J."/>
            <person name="Whiston E."/>
            <person name="Hung C.-Y."/>
            <person name="McMahan C."/>
            <person name="White J."/>
            <person name="Sykes S."/>
            <person name="Heiman D."/>
            <person name="Young S."/>
            <person name="Zeng Q."/>
            <person name="Abouelleil A."/>
            <person name="Aftuck L."/>
            <person name="Bessette D."/>
            <person name="Brown A."/>
            <person name="FitzGerald M."/>
            <person name="Lui A."/>
            <person name="Macdonald J.P."/>
            <person name="Priest M."/>
            <person name="Orbach M.J."/>
            <person name="Galgiani J.N."/>
            <person name="Kirkland T.N."/>
            <person name="Cole G.T."/>
            <person name="Birren B.W."/>
            <person name="Henn M.R."/>
            <person name="Taylor J.W."/>
            <person name="Rounsley S.D."/>
        </authorList>
    </citation>
    <scope>NUCLEOTIDE SEQUENCE [LARGE SCALE GENOMIC DNA]</scope>
    <source>
        <strain evidence="2">RMSCC 757 / Silveira</strain>
    </source>
</reference>